<keyword evidence="1" id="KW-0175">Coiled coil</keyword>
<keyword evidence="3" id="KW-0812">Transmembrane</keyword>
<gene>
    <name evidence="4" type="ORF">FA13DRAFT_1727858</name>
</gene>
<dbReference type="Proteomes" id="UP000298030">
    <property type="component" value="Unassembled WGS sequence"/>
</dbReference>
<proteinExistence type="predicted"/>
<keyword evidence="3" id="KW-0472">Membrane</keyword>
<organism evidence="4 5">
    <name type="scientific">Coprinellus micaceus</name>
    <name type="common">Glistening ink-cap mushroom</name>
    <name type="synonym">Coprinus micaceus</name>
    <dbReference type="NCBI Taxonomy" id="71717"/>
    <lineage>
        <taxon>Eukaryota</taxon>
        <taxon>Fungi</taxon>
        <taxon>Dikarya</taxon>
        <taxon>Basidiomycota</taxon>
        <taxon>Agaricomycotina</taxon>
        <taxon>Agaricomycetes</taxon>
        <taxon>Agaricomycetidae</taxon>
        <taxon>Agaricales</taxon>
        <taxon>Agaricineae</taxon>
        <taxon>Psathyrellaceae</taxon>
        <taxon>Coprinellus</taxon>
    </lineage>
</organism>
<accession>A0A4Y7TQ09</accession>
<feature type="compositionally biased region" description="Basic and acidic residues" evidence="2">
    <location>
        <begin position="190"/>
        <end position="203"/>
    </location>
</feature>
<protein>
    <submittedName>
        <fullName evidence="4">Uncharacterized protein</fullName>
    </submittedName>
</protein>
<feature type="coiled-coil region" evidence="1">
    <location>
        <begin position="38"/>
        <end position="72"/>
    </location>
</feature>
<feature type="compositionally biased region" description="Basic residues" evidence="2">
    <location>
        <begin position="211"/>
        <end position="225"/>
    </location>
</feature>
<feature type="transmembrane region" description="Helical" evidence="3">
    <location>
        <begin position="12"/>
        <end position="35"/>
    </location>
</feature>
<comment type="caution">
    <text evidence="4">The sequence shown here is derived from an EMBL/GenBank/DDBJ whole genome shotgun (WGS) entry which is preliminary data.</text>
</comment>
<feature type="region of interest" description="Disordered" evidence="2">
    <location>
        <begin position="174"/>
        <end position="225"/>
    </location>
</feature>
<evidence type="ECO:0000313" key="5">
    <source>
        <dbReference type="Proteomes" id="UP000298030"/>
    </source>
</evidence>
<name>A0A4Y7TQ09_COPMI</name>
<sequence length="225" mass="25516">MIPLPAPPPEVLVLLSLSLPCLLCVLIGGYALACLHHKKLLELRLNAHQAEVSALRTENQELREEVQCLKQIQGEVEGMMMEREAEFLELEEAWTKEKDELMRAAELSAAQHTTEVAELTKSLEAMRVECASRGTEFRVLVEAKEHLETTHTTHEEKILELTDKLSEYSRLTRKLTAKGTPESSPLPALCEREPPQKFPRVLETKSATTSPRRRQHPPRSPRKET</sequence>
<dbReference type="EMBL" id="QPFP01000006">
    <property type="protein sequence ID" value="TEB36275.1"/>
    <property type="molecule type" value="Genomic_DNA"/>
</dbReference>
<evidence type="ECO:0000256" key="2">
    <source>
        <dbReference type="SAM" id="MobiDB-lite"/>
    </source>
</evidence>
<keyword evidence="5" id="KW-1185">Reference proteome</keyword>
<reference evidence="4 5" key="1">
    <citation type="journal article" date="2019" name="Nat. Ecol. Evol.">
        <title>Megaphylogeny resolves global patterns of mushroom evolution.</title>
        <authorList>
            <person name="Varga T."/>
            <person name="Krizsan K."/>
            <person name="Foldi C."/>
            <person name="Dima B."/>
            <person name="Sanchez-Garcia M."/>
            <person name="Sanchez-Ramirez S."/>
            <person name="Szollosi G.J."/>
            <person name="Szarkandi J.G."/>
            <person name="Papp V."/>
            <person name="Albert L."/>
            <person name="Andreopoulos W."/>
            <person name="Angelini C."/>
            <person name="Antonin V."/>
            <person name="Barry K.W."/>
            <person name="Bougher N.L."/>
            <person name="Buchanan P."/>
            <person name="Buyck B."/>
            <person name="Bense V."/>
            <person name="Catcheside P."/>
            <person name="Chovatia M."/>
            <person name="Cooper J."/>
            <person name="Damon W."/>
            <person name="Desjardin D."/>
            <person name="Finy P."/>
            <person name="Geml J."/>
            <person name="Haridas S."/>
            <person name="Hughes K."/>
            <person name="Justo A."/>
            <person name="Karasinski D."/>
            <person name="Kautmanova I."/>
            <person name="Kiss B."/>
            <person name="Kocsube S."/>
            <person name="Kotiranta H."/>
            <person name="LaButti K.M."/>
            <person name="Lechner B.E."/>
            <person name="Liimatainen K."/>
            <person name="Lipzen A."/>
            <person name="Lukacs Z."/>
            <person name="Mihaltcheva S."/>
            <person name="Morgado L.N."/>
            <person name="Niskanen T."/>
            <person name="Noordeloos M.E."/>
            <person name="Ohm R.A."/>
            <person name="Ortiz-Santana B."/>
            <person name="Ovrebo C."/>
            <person name="Racz N."/>
            <person name="Riley R."/>
            <person name="Savchenko A."/>
            <person name="Shiryaev A."/>
            <person name="Soop K."/>
            <person name="Spirin V."/>
            <person name="Szebenyi C."/>
            <person name="Tomsovsky M."/>
            <person name="Tulloss R.E."/>
            <person name="Uehling J."/>
            <person name="Grigoriev I.V."/>
            <person name="Vagvolgyi C."/>
            <person name="Papp T."/>
            <person name="Martin F.M."/>
            <person name="Miettinen O."/>
            <person name="Hibbett D.S."/>
            <person name="Nagy L.G."/>
        </authorList>
    </citation>
    <scope>NUCLEOTIDE SEQUENCE [LARGE SCALE GENOMIC DNA]</scope>
    <source>
        <strain evidence="4 5">FP101781</strain>
    </source>
</reference>
<dbReference type="AlphaFoldDB" id="A0A4Y7TQ09"/>
<keyword evidence="3" id="KW-1133">Transmembrane helix</keyword>
<evidence type="ECO:0000313" key="4">
    <source>
        <dbReference type="EMBL" id="TEB36275.1"/>
    </source>
</evidence>
<evidence type="ECO:0000256" key="3">
    <source>
        <dbReference type="SAM" id="Phobius"/>
    </source>
</evidence>
<evidence type="ECO:0000256" key="1">
    <source>
        <dbReference type="SAM" id="Coils"/>
    </source>
</evidence>